<proteinExistence type="predicted"/>
<dbReference type="Proteomes" id="UP001352852">
    <property type="component" value="Unassembled WGS sequence"/>
</dbReference>
<comment type="caution">
    <text evidence="1">The sequence shown here is derived from an EMBL/GenBank/DDBJ whole genome shotgun (WGS) entry which is preliminary data.</text>
</comment>
<keyword evidence="2" id="KW-1185">Reference proteome</keyword>
<reference evidence="1 2" key="1">
    <citation type="submission" date="2021-06" db="EMBL/GenBank/DDBJ databases">
        <authorList>
            <person name="Palmer J.M."/>
        </authorList>
    </citation>
    <scope>NUCLEOTIDE SEQUENCE [LARGE SCALE GENOMIC DNA]</scope>
    <source>
        <strain evidence="1 2">CL_MEX2019</strain>
        <tissue evidence="1">Muscle</tissue>
    </source>
</reference>
<gene>
    <name evidence="1" type="ORF">CHARACLAT_003302</name>
</gene>
<name>A0ABU7CKL1_9TELE</name>
<sequence length="101" mass="11244">MCVDSSFLNKLLCRQPPSKDASLPITTALLLGMSHWGRNPGPDPLLATGPTSSFYLEVPQNKLESVAGKDIWVFLMDPLQTPMDGHLFYLMYSYNIDNLPT</sequence>
<organism evidence="1 2">
    <name type="scientific">Characodon lateralis</name>
    <dbReference type="NCBI Taxonomy" id="208331"/>
    <lineage>
        <taxon>Eukaryota</taxon>
        <taxon>Metazoa</taxon>
        <taxon>Chordata</taxon>
        <taxon>Craniata</taxon>
        <taxon>Vertebrata</taxon>
        <taxon>Euteleostomi</taxon>
        <taxon>Actinopterygii</taxon>
        <taxon>Neopterygii</taxon>
        <taxon>Teleostei</taxon>
        <taxon>Neoteleostei</taxon>
        <taxon>Acanthomorphata</taxon>
        <taxon>Ovalentaria</taxon>
        <taxon>Atherinomorphae</taxon>
        <taxon>Cyprinodontiformes</taxon>
        <taxon>Goodeidae</taxon>
        <taxon>Characodon</taxon>
    </lineage>
</organism>
<dbReference type="EMBL" id="JAHUTJ010000141">
    <property type="protein sequence ID" value="MED6263306.1"/>
    <property type="molecule type" value="Genomic_DNA"/>
</dbReference>
<protein>
    <submittedName>
        <fullName evidence="1">Uncharacterized protein</fullName>
    </submittedName>
</protein>
<evidence type="ECO:0000313" key="2">
    <source>
        <dbReference type="Proteomes" id="UP001352852"/>
    </source>
</evidence>
<evidence type="ECO:0000313" key="1">
    <source>
        <dbReference type="EMBL" id="MED6263306.1"/>
    </source>
</evidence>
<accession>A0ABU7CKL1</accession>